<feature type="transmembrane region" description="Helical" evidence="1">
    <location>
        <begin position="12"/>
        <end position="29"/>
    </location>
</feature>
<feature type="transmembrane region" description="Helical" evidence="1">
    <location>
        <begin position="90"/>
        <end position="111"/>
    </location>
</feature>
<keyword evidence="1" id="KW-1133">Transmembrane helix</keyword>
<evidence type="ECO:0008006" key="4">
    <source>
        <dbReference type="Google" id="ProtNLM"/>
    </source>
</evidence>
<dbReference type="Proteomes" id="UP000541185">
    <property type="component" value="Unassembled WGS sequence"/>
</dbReference>
<feature type="transmembrane region" description="Helical" evidence="1">
    <location>
        <begin position="180"/>
        <end position="200"/>
    </location>
</feature>
<reference evidence="2 3" key="1">
    <citation type="submission" date="2020-04" db="EMBL/GenBank/DDBJ databases">
        <title>Ramlibacter sp. G-1-2-2 isolated from soil.</title>
        <authorList>
            <person name="Dahal R.H."/>
        </authorList>
    </citation>
    <scope>NUCLEOTIDE SEQUENCE [LARGE SCALE GENOMIC DNA]</scope>
    <source>
        <strain evidence="2 3">G-1-2-2</strain>
    </source>
</reference>
<dbReference type="EMBL" id="JABBFX010000001">
    <property type="protein sequence ID" value="NML44165.1"/>
    <property type="molecule type" value="Genomic_DNA"/>
</dbReference>
<dbReference type="NCBIfam" id="NF041646">
    <property type="entry name" value="VC0807_fam"/>
    <property type="match status" value="1"/>
</dbReference>
<evidence type="ECO:0000313" key="3">
    <source>
        <dbReference type="Proteomes" id="UP000541185"/>
    </source>
</evidence>
<organism evidence="2 3">
    <name type="scientific">Ramlibacter agri</name>
    <dbReference type="NCBI Taxonomy" id="2728837"/>
    <lineage>
        <taxon>Bacteria</taxon>
        <taxon>Pseudomonadati</taxon>
        <taxon>Pseudomonadota</taxon>
        <taxon>Betaproteobacteria</taxon>
        <taxon>Burkholderiales</taxon>
        <taxon>Comamonadaceae</taxon>
        <taxon>Ramlibacter</taxon>
    </lineage>
</organism>
<proteinExistence type="predicted"/>
<feature type="transmembrane region" description="Helical" evidence="1">
    <location>
        <begin position="147"/>
        <end position="168"/>
    </location>
</feature>
<accession>A0A848H024</accession>
<comment type="caution">
    <text evidence="2">The sequence shown here is derived from an EMBL/GenBank/DDBJ whole genome shotgun (WGS) entry which is preliminary data.</text>
</comment>
<gene>
    <name evidence="2" type="ORF">HHL11_10420</name>
</gene>
<keyword evidence="1" id="KW-0812">Transmembrane</keyword>
<keyword evidence="1" id="KW-0472">Membrane</keyword>
<feature type="transmembrane region" description="Helical" evidence="1">
    <location>
        <begin position="41"/>
        <end position="58"/>
    </location>
</feature>
<name>A0A848H024_9BURK</name>
<evidence type="ECO:0000313" key="2">
    <source>
        <dbReference type="EMBL" id="NML44165.1"/>
    </source>
</evidence>
<protein>
    <recommendedName>
        <fullName evidence="4">DUF3159 domain-containing protein</fullName>
    </recommendedName>
</protein>
<feature type="transmembrane region" description="Helical" evidence="1">
    <location>
        <begin position="65"/>
        <end position="84"/>
    </location>
</feature>
<keyword evidence="3" id="KW-1185">Reference proteome</keyword>
<dbReference type="AlphaFoldDB" id="A0A848H024"/>
<dbReference type="RefSeq" id="WP_169418319.1">
    <property type="nucleotide sequence ID" value="NZ_JABBFX010000001.1"/>
</dbReference>
<evidence type="ECO:0000256" key="1">
    <source>
        <dbReference type="SAM" id="Phobius"/>
    </source>
</evidence>
<sequence length="224" mass="24091">MADKGFSLRSVAPMLVFDAALPWLTYTLLKAQVPDISEVHALGASAVGPAVYGLYGVIIKRHIDIIGSVVLAGIAVSILALFVGGDPKVILVRESFVTGALGAVCLLSLLGPKPLMFYVGRQFTAGQDPEEIAKFDALWQRPGARRVFRILTVVWGVGWVGEFGLRVLMVQLLTVPQVLAIGPLVFNGITFALIAWTVAWTRRRRKLGEQAMAAEAAAEARPQA</sequence>